<evidence type="ECO:0000313" key="5">
    <source>
        <dbReference type="EMBL" id="MCS0499552.1"/>
    </source>
</evidence>
<keyword evidence="1" id="KW-0813">Transport</keyword>
<dbReference type="Proteomes" id="UP001205337">
    <property type="component" value="Unassembled WGS sequence"/>
</dbReference>
<dbReference type="GO" id="GO:0005524">
    <property type="term" value="F:ATP binding"/>
    <property type="evidence" value="ECO:0007669"/>
    <property type="project" value="UniProtKB-KW"/>
</dbReference>
<gene>
    <name evidence="5" type="ORF">NUH29_08305</name>
</gene>
<dbReference type="Pfam" id="PF12399">
    <property type="entry name" value="BCA_ABC_TP_C"/>
    <property type="match status" value="1"/>
</dbReference>
<keyword evidence="2" id="KW-0547">Nucleotide-binding</keyword>
<keyword evidence="3 5" id="KW-0067">ATP-binding</keyword>
<dbReference type="Gene3D" id="3.40.50.300">
    <property type="entry name" value="P-loop containing nucleotide triphosphate hydrolases"/>
    <property type="match status" value="1"/>
</dbReference>
<comment type="caution">
    <text evidence="5">The sequence shown here is derived from an EMBL/GenBank/DDBJ whole genome shotgun (WGS) entry which is preliminary data.</text>
</comment>
<evidence type="ECO:0000256" key="1">
    <source>
        <dbReference type="ARBA" id="ARBA00022448"/>
    </source>
</evidence>
<evidence type="ECO:0000259" key="4">
    <source>
        <dbReference type="PROSITE" id="PS50893"/>
    </source>
</evidence>
<dbReference type="InterPro" id="IPR032823">
    <property type="entry name" value="BCA_ABC_TP_C"/>
</dbReference>
<reference evidence="5 6" key="1">
    <citation type="submission" date="2022-08" db="EMBL/GenBank/DDBJ databases">
        <authorList>
            <person name="Li F."/>
        </authorList>
    </citation>
    <scope>NUCLEOTIDE SEQUENCE [LARGE SCALE GENOMIC DNA]</scope>
    <source>
        <strain evidence="5 6">10F1B-8-1</strain>
    </source>
</reference>
<evidence type="ECO:0000256" key="3">
    <source>
        <dbReference type="ARBA" id="ARBA00022840"/>
    </source>
</evidence>
<dbReference type="SMART" id="SM00382">
    <property type="entry name" value="AAA"/>
    <property type="match status" value="1"/>
</dbReference>
<dbReference type="PROSITE" id="PS50893">
    <property type="entry name" value="ABC_TRANSPORTER_2"/>
    <property type="match status" value="1"/>
</dbReference>
<accession>A0ABT1ZFS7</accession>
<dbReference type="InterPro" id="IPR003593">
    <property type="entry name" value="AAA+_ATPase"/>
</dbReference>
<dbReference type="InterPro" id="IPR003439">
    <property type="entry name" value="ABC_transporter-like_ATP-bd"/>
</dbReference>
<dbReference type="InterPro" id="IPR027417">
    <property type="entry name" value="P-loop_NTPase"/>
</dbReference>
<protein>
    <submittedName>
        <fullName evidence="5">ABC transporter ATP-binding protein</fullName>
    </submittedName>
</protein>
<name>A0ABT1ZFS7_9MICO</name>
<dbReference type="PANTHER" id="PTHR45772">
    <property type="entry name" value="CONSERVED COMPONENT OF ABC TRANSPORTER FOR NATURAL AMINO ACIDS-RELATED"/>
    <property type="match status" value="1"/>
</dbReference>
<sequence>MSVADTGAPAPAARLSVRDVTARFGGITALEDVSFDVAPGEVVGLIGPNGAGKTTMFNIICGLAKAKSGTVLVDGEPRPRADRLAAAGVARTFQGLALFSGLTVRQNVMAGLSPLAPGALTGLIGLKAGPRHLEDAARRAQSALDGLGIGDTADRLPDDLPYPLQKRVALARALVSSPRLLLLDEPAGGLGEDEIDELGELILDVVRENAETSVLFVEHHVDLVMAVSDRIVVLDAGRVIAAGTPERIRVDPVVAEAYLGQDVDVDDIQGVGR</sequence>
<dbReference type="RefSeq" id="WP_258798602.1">
    <property type="nucleotide sequence ID" value="NZ_JANTHX010000007.1"/>
</dbReference>
<dbReference type="PANTHER" id="PTHR45772:SF4">
    <property type="entry name" value="ABC TRANSPORTER ATP-BINDING PROTEIN"/>
    <property type="match status" value="1"/>
</dbReference>
<dbReference type="Pfam" id="PF00005">
    <property type="entry name" value="ABC_tran"/>
    <property type="match status" value="1"/>
</dbReference>
<dbReference type="EMBL" id="JANTHX010000007">
    <property type="protein sequence ID" value="MCS0499552.1"/>
    <property type="molecule type" value="Genomic_DNA"/>
</dbReference>
<dbReference type="InterPro" id="IPR051120">
    <property type="entry name" value="ABC_AA/LPS_Transport"/>
</dbReference>
<evidence type="ECO:0000256" key="2">
    <source>
        <dbReference type="ARBA" id="ARBA00022741"/>
    </source>
</evidence>
<dbReference type="CDD" id="cd03219">
    <property type="entry name" value="ABC_Mj1267_LivG_branched"/>
    <property type="match status" value="1"/>
</dbReference>
<feature type="domain" description="ABC transporter" evidence="4">
    <location>
        <begin position="15"/>
        <end position="261"/>
    </location>
</feature>
<organism evidence="5 6">
    <name type="scientific">Protaetiibacter mangrovi</name>
    <dbReference type="NCBI Taxonomy" id="2970926"/>
    <lineage>
        <taxon>Bacteria</taxon>
        <taxon>Bacillati</taxon>
        <taxon>Actinomycetota</taxon>
        <taxon>Actinomycetes</taxon>
        <taxon>Micrococcales</taxon>
        <taxon>Microbacteriaceae</taxon>
        <taxon>Protaetiibacter</taxon>
    </lineage>
</organism>
<dbReference type="SUPFAM" id="SSF52540">
    <property type="entry name" value="P-loop containing nucleoside triphosphate hydrolases"/>
    <property type="match status" value="1"/>
</dbReference>
<evidence type="ECO:0000313" key="6">
    <source>
        <dbReference type="Proteomes" id="UP001205337"/>
    </source>
</evidence>
<keyword evidence="6" id="KW-1185">Reference proteome</keyword>
<proteinExistence type="predicted"/>